<feature type="compositionally biased region" description="Basic and acidic residues" evidence="4">
    <location>
        <begin position="961"/>
        <end position="982"/>
    </location>
</feature>
<feature type="compositionally biased region" description="Basic and acidic residues" evidence="4">
    <location>
        <begin position="1044"/>
        <end position="1054"/>
    </location>
</feature>
<feature type="region of interest" description="Disordered" evidence="4">
    <location>
        <begin position="70"/>
        <end position="137"/>
    </location>
</feature>
<feature type="compositionally biased region" description="Basic and acidic residues" evidence="4">
    <location>
        <begin position="1109"/>
        <end position="1135"/>
    </location>
</feature>
<feature type="compositionally biased region" description="Polar residues" evidence="4">
    <location>
        <begin position="573"/>
        <end position="582"/>
    </location>
</feature>
<feature type="region of interest" description="Disordered" evidence="4">
    <location>
        <begin position="548"/>
        <end position="567"/>
    </location>
</feature>
<evidence type="ECO:0000256" key="2">
    <source>
        <dbReference type="ARBA" id="ARBA00023054"/>
    </source>
</evidence>
<dbReference type="AlphaFoldDB" id="A0A8B9NCY9"/>
<name>A0A8B9NCY9_9AVES</name>
<sequence>MEDAAADCLSPAARQQAEARLAAKRAARAEAREIRMKELERQQKEIYQVQKKYYGLDTKWGDIEQWMEDSERYSRRARRNASASDEDERMSVGSRGSLRAGLENERTKKKNYSKATNGYEEDMYGSSQSRKSSRPSLLYSDALPARSYRASVYDESIYSGSRRYSASSSRAPSEYSCYLGSGSRASSRASSARASPVIEERPEKDFEKGARTVSSLSAATLASLGGTSSRRGSGDTSISADTEASIREIKDIYELKDQIQDVEGKYMQGLKEMKDSLAEVEEKYKKAMVSNAQLDNEKTNFMYQVDTLKDALLELEEQLAESRRQYEEKSKEFEREKHAHNILQFQFMEIKEALKQREEMLAEIQQLQQKQQSYVREISDLQETIEWKDKKIGALERQKDFFDSIRSERDDLRDEVVVLKEQLKKHGIIPDSDIATNGETSDVLDNEGHLDSCRTVPGPTLALKAGGDGTLGKANEVDMKNEILKDMGKREILQNTEHEEHKEESEEQEVQTLHADENAKAEKMVEERNALSTVLLPDSRFTEQIQSLTEHVSGSTSSNDDGDADDLRKVTESAGTAVQQPASMEAERHDLSTRTNQNLEVGSLQGHQIFETPQEMPSDLGTEHELEKAAFTWEEQEDLNTSHALNGNEIDQEATITSESCELVSNEAGLPEVPVADSLNEEVNLESNTKGLQHSEESAENKVTHVLQEKFFESKDCLERRIDKMEGDRGEEENEVGNAVQGQMGETESVGLKGKESCESSVLADTSENEGGGDQACIQPFSSEDGPSASSEEQNKLDKTDLENATAGKDGQQEGLIEELEMCSDSAETGEQDKASVEAVDGITEVKGSVLHQAEPDTDVVKEVTTQGTSLDPSLLDDEIKESELETGDESGKGKESRTEWIEDIKPRAEVQTIHCSEETMGDTVGEKNIPLEGEVQNVVKQEEGESKEESTVDVSVTTENKVDKEALKENEQELELVDHHGGGFASEESADNSLAQKAEQDEDVSKQVKLEAQVEERLEDDGDAFDFDEESKQILETDEECDGEKADTQKEEGGGANRAVGKTSQTDEAGERTDKTETKDALTEDDSLQHKKGDEPEETRCLQGETSWKTDEKADVIKDEIKSSGSNKVEKIPDENVLEQDLGSAGNNRDESKEDLQSGRRGKGKPRDDCIIS</sequence>
<feature type="region of interest" description="Disordered" evidence="4">
    <location>
        <begin position="572"/>
        <end position="596"/>
    </location>
</feature>
<dbReference type="Ensembl" id="ENSANIT00000017874.1">
    <property type="protein sequence ID" value="ENSANIP00000017286.1"/>
    <property type="gene ID" value="ENSANIG00000011678.1"/>
</dbReference>
<proteinExistence type="inferred from homology"/>
<reference evidence="5" key="1">
    <citation type="submission" date="2025-08" db="UniProtKB">
        <authorList>
            <consortium name="Ensembl"/>
        </authorList>
    </citation>
    <scope>IDENTIFICATION</scope>
</reference>
<feature type="compositionally biased region" description="Basic and acidic residues" evidence="4">
    <location>
        <begin position="793"/>
        <end position="802"/>
    </location>
</feature>
<dbReference type="GO" id="GO:0000981">
    <property type="term" value="F:DNA-binding transcription factor activity, RNA polymerase II-specific"/>
    <property type="evidence" value="ECO:0007669"/>
    <property type="project" value="TreeGrafter"/>
</dbReference>
<evidence type="ECO:0000256" key="3">
    <source>
        <dbReference type="SAM" id="Coils"/>
    </source>
</evidence>
<feature type="compositionally biased region" description="Basic and acidic residues" evidence="4">
    <location>
        <begin position="1070"/>
        <end position="1101"/>
    </location>
</feature>
<feature type="region of interest" description="Disordered" evidence="4">
    <location>
        <begin position="848"/>
        <end position="1174"/>
    </location>
</feature>
<dbReference type="GO" id="GO:0000978">
    <property type="term" value="F:RNA polymerase II cis-regulatory region sequence-specific DNA binding"/>
    <property type="evidence" value="ECO:0007669"/>
    <property type="project" value="TreeGrafter"/>
</dbReference>
<evidence type="ECO:0008006" key="7">
    <source>
        <dbReference type="Google" id="ProtNLM"/>
    </source>
</evidence>
<evidence type="ECO:0000256" key="4">
    <source>
        <dbReference type="SAM" id="MobiDB-lite"/>
    </source>
</evidence>
<keyword evidence="2 3" id="KW-0175">Coiled coil</keyword>
<accession>A0A8B9NCY9</accession>
<keyword evidence="6" id="KW-1185">Reference proteome</keyword>
<evidence type="ECO:0000256" key="1">
    <source>
        <dbReference type="ARBA" id="ARBA00008275"/>
    </source>
</evidence>
<feature type="compositionally biased region" description="Polar residues" evidence="4">
    <location>
        <begin position="548"/>
        <end position="559"/>
    </location>
</feature>
<feature type="compositionally biased region" description="Basic and acidic residues" evidence="4">
    <location>
        <begin position="1004"/>
        <end position="1017"/>
    </location>
</feature>
<dbReference type="InterPro" id="IPR019139">
    <property type="entry name" value="LRRFIP1/2"/>
</dbReference>
<organism evidence="5 6">
    <name type="scientific">Accipiter nisus</name>
    <name type="common">Eurasian sparrowhawk</name>
    <dbReference type="NCBI Taxonomy" id="211598"/>
    <lineage>
        <taxon>Eukaryota</taxon>
        <taxon>Metazoa</taxon>
        <taxon>Chordata</taxon>
        <taxon>Craniata</taxon>
        <taxon>Vertebrata</taxon>
        <taxon>Euteleostomi</taxon>
        <taxon>Archelosauria</taxon>
        <taxon>Archosauria</taxon>
        <taxon>Dinosauria</taxon>
        <taxon>Saurischia</taxon>
        <taxon>Theropoda</taxon>
        <taxon>Coelurosauria</taxon>
        <taxon>Aves</taxon>
        <taxon>Neognathae</taxon>
        <taxon>Neoaves</taxon>
        <taxon>Telluraves</taxon>
        <taxon>Accipitrimorphae</taxon>
        <taxon>Accipitriformes</taxon>
        <taxon>Accipitridae</taxon>
        <taxon>Accipitrinae</taxon>
        <taxon>Accipiter</taxon>
    </lineage>
</organism>
<feature type="compositionally biased region" description="Low complexity" evidence="4">
    <location>
        <begin position="126"/>
        <end position="136"/>
    </location>
</feature>
<feature type="compositionally biased region" description="Basic and acidic residues" evidence="4">
    <location>
        <begin position="890"/>
        <end position="909"/>
    </location>
</feature>
<reference evidence="5" key="2">
    <citation type="submission" date="2025-09" db="UniProtKB">
        <authorList>
            <consortium name="Ensembl"/>
        </authorList>
    </citation>
    <scope>IDENTIFICATION</scope>
</reference>
<feature type="coiled-coil region" evidence="3">
    <location>
        <begin position="270"/>
        <end position="422"/>
    </location>
</feature>
<evidence type="ECO:0000313" key="5">
    <source>
        <dbReference type="Ensembl" id="ENSANIP00000017286.1"/>
    </source>
</evidence>
<feature type="region of interest" description="Disordered" evidence="4">
    <location>
        <begin position="161"/>
        <end position="211"/>
    </location>
</feature>
<dbReference type="PANTHER" id="PTHR19212">
    <property type="entry name" value="LEUCINE RICH REPEAT IN FLII INTERACTING PROTEIN"/>
    <property type="match status" value="1"/>
</dbReference>
<feature type="compositionally biased region" description="Low complexity" evidence="4">
    <location>
        <begin position="161"/>
        <end position="195"/>
    </location>
</feature>
<feature type="compositionally biased region" description="Acidic residues" evidence="4">
    <location>
        <begin position="1018"/>
        <end position="1030"/>
    </location>
</feature>
<feature type="compositionally biased region" description="Basic and acidic residues" evidence="4">
    <location>
        <begin position="1149"/>
        <end position="1159"/>
    </location>
</feature>
<protein>
    <recommendedName>
        <fullName evidence="7">Leucine-rich repeat flightless-interacting protein 1</fullName>
    </recommendedName>
</protein>
<feature type="compositionally biased region" description="Basic and acidic residues" evidence="4">
    <location>
        <begin position="941"/>
        <end position="951"/>
    </location>
</feature>
<dbReference type="PANTHER" id="PTHR19212:SF5">
    <property type="entry name" value="LEUCINE-RICH REPEAT FLIGHTLESS-INTERACTING PROTEIN 1"/>
    <property type="match status" value="1"/>
</dbReference>
<dbReference type="Proteomes" id="UP000694541">
    <property type="component" value="Unplaced"/>
</dbReference>
<comment type="similarity">
    <text evidence="1">Belongs to the LRRFIP family.</text>
</comment>
<dbReference type="Pfam" id="PF09738">
    <property type="entry name" value="LRRFIP"/>
    <property type="match status" value="2"/>
</dbReference>
<feature type="region of interest" description="Disordered" evidence="4">
    <location>
        <begin position="723"/>
        <end position="835"/>
    </location>
</feature>
<evidence type="ECO:0000313" key="6">
    <source>
        <dbReference type="Proteomes" id="UP000694541"/>
    </source>
</evidence>
<feature type="compositionally biased region" description="Basic and acidic residues" evidence="4">
    <location>
        <begin position="198"/>
        <end position="210"/>
    </location>
</feature>
<dbReference type="Gene3D" id="1.20.5.4090">
    <property type="match status" value="1"/>
</dbReference>
<feature type="compositionally biased region" description="Acidic residues" evidence="4">
    <location>
        <begin position="875"/>
        <end position="889"/>
    </location>
</feature>